<dbReference type="PANTHER" id="PTHR22960">
    <property type="entry name" value="MOLYBDOPTERIN COFACTOR SYNTHESIS PROTEIN A"/>
    <property type="match status" value="1"/>
</dbReference>
<gene>
    <name evidence="19" type="ORF">D0865_08259</name>
</gene>
<evidence type="ECO:0000256" key="11">
    <source>
        <dbReference type="ARBA" id="ARBA00023014"/>
    </source>
</evidence>
<evidence type="ECO:0000256" key="6">
    <source>
        <dbReference type="ARBA" id="ARBA00022485"/>
    </source>
</evidence>
<dbReference type="NCBIfam" id="TIGR00581">
    <property type="entry name" value="moaC"/>
    <property type="match status" value="1"/>
</dbReference>
<feature type="region of interest" description="Disordered" evidence="17">
    <location>
        <begin position="469"/>
        <end position="758"/>
    </location>
</feature>
<name>A0A3M7C7P0_HORWE</name>
<dbReference type="SFLD" id="SFLDS00029">
    <property type="entry name" value="Radical_SAM"/>
    <property type="match status" value="1"/>
</dbReference>
<dbReference type="Pfam" id="PF06463">
    <property type="entry name" value="Mob_synth_C"/>
    <property type="match status" value="1"/>
</dbReference>
<evidence type="ECO:0000256" key="4">
    <source>
        <dbReference type="ARBA" id="ARBA00008484"/>
    </source>
</evidence>
<dbReference type="SFLD" id="SFLDG01067">
    <property type="entry name" value="SPASM/twitch_domain_containing"/>
    <property type="match status" value="1"/>
</dbReference>
<dbReference type="GO" id="GO:0051539">
    <property type="term" value="F:4 iron, 4 sulfur cluster binding"/>
    <property type="evidence" value="ECO:0007669"/>
    <property type="project" value="UniProtKB-KW"/>
</dbReference>
<comment type="catalytic activity">
    <reaction evidence="1">
        <text>(8S)-3',8-cyclo-7,8-dihydroguanosine 5'-triphosphate = cyclic pyranopterin phosphate + diphosphate</text>
        <dbReference type="Rhea" id="RHEA:49580"/>
        <dbReference type="ChEBI" id="CHEBI:33019"/>
        <dbReference type="ChEBI" id="CHEBI:59648"/>
        <dbReference type="ChEBI" id="CHEBI:131766"/>
        <dbReference type="EC" id="4.6.1.17"/>
    </reaction>
</comment>
<dbReference type="InterPro" id="IPR036522">
    <property type="entry name" value="MoaC_sf"/>
</dbReference>
<dbReference type="OrthoDB" id="429626at2759"/>
<evidence type="ECO:0000256" key="15">
    <source>
        <dbReference type="ARBA" id="ARBA00023239"/>
    </source>
</evidence>
<dbReference type="InterPro" id="IPR058240">
    <property type="entry name" value="rSAM_sf"/>
</dbReference>
<evidence type="ECO:0000256" key="7">
    <source>
        <dbReference type="ARBA" id="ARBA00022691"/>
    </source>
</evidence>
<comment type="similarity">
    <text evidence="5">In the N-terminal section; belongs to the radical SAM superfamily. MoaA family.</text>
</comment>
<evidence type="ECO:0000313" key="19">
    <source>
        <dbReference type="EMBL" id="RMY48142.1"/>
    </source>
</evidence>
<dbReference type="SFLD" id="SFLDG01386">
    <property type="entry name" value="main_SPASM_domain-containing"/>
    <property type="match status" value="1"/>
</dbReference>
<dbReference type="Pfam" id="PF04055">
    <property type="entry name" value="Radical_SAM"/>
    <property type="match status" value="1"/>
</dbReference>
<dbReference type="GO" id="GO:0061798">
    <property type="term" value="F:GTP 3',8'-cyclase activity"/>
    <property type="evidence" value="ECO:0007669"/>
    <property type="project" value="UniProtKB-EC"/>
</dbReference>
<feature type="region of interest" description="Disordered" evidence="17">
    <location>
        <begin position="38"/>
        <end position="60"/>
    </location>
</feature>
<keyword evidence="11" id="KW-0411">Iron-sulfur</keyword>
<dbReference type="PROSITE" id="PS51918">
    <property type="entry name" value="RADICAL_SAM"/>
    <property type="match status" value="1"/>
</dbReference>
<dbReference type="SFLD" id="SFLDG01383">
    <property type="entry name" value="cyclic_pyranopterin_phosphate"/>
    <property type="match status" value="1"/>
</dbReference>
<dbReference type="SUPFAM" id="SSF102114">
    <property type="entry name" value="Radical SAM enzymes"/>
    <property type="match status" value="1"/>
</dbReference>
<dbReference type="InterPro" id="IPR002820">
    <property type="entry name" value="Mopterin_CF_biosynth-C_dom"/>
</dbReference>
<dbReference type="GO" id="GO:0061799">
    <property type="term" value="F:cyclic pyranopterin monophosphate synthase activity"/>
    <property type="evidence" value="ECO:0007669"/>
    <property type="project" value="UniProtKB-EC"/>
</dbReference>
<comment type="caution">
    <text evidence="19">The sequence shown here is derived from an EMBL/GenBank/DDBJ whole genome shotgun (WGS) entry which is preliminary data.</text>
</comment>
<dbReference type="EMBL" id="QWIN01000690">
    <property type="protein sequence ID" value="RMY48142.1"/>
    <property type="molecule type" value="Genomic_DNA"/>
</dbReference>
<feature type="compositionally biased region" description="Basic and acidic residues" evidence="17">
    <location>
        <begin position="521"/>
        <end position="534"/>
    </location>
</feature>
<evidence type="ECO:0000256" key="8">
    <source>
        <dbReference type="ARBA" id="ARBA00022723"/>
    </source>
</evidence>
<dbReference type="InterPro" id="IPR050105">
    <property type="entry name" value="MoCo_biosynth_MoaA/MoaC"/>
</dbReference>
<dbReference type="Gene3D" id="3.20.20.70">
    <property type="entry name" value="Aldolase class I"/>
    <property type="match status" value="1"/>
</dbReference>
<dbReference type="CDD" id="cd01335">
    <property type="entry name" value="Radical_SAM"/>
    <property type="match status" value="1"/>
</dbReference>
<comment type="catalytic activity">
    <reaction evidence="16">
        <text>GTP + AH2 + S-adenosyl-L-methionine = (8S)-3',8-cyclo-7,8-dihydroguanosine 5'-triphosphate + 5'-deoxyadenosine + L-methionine + A + H(+)</text>
        <dbReference type="Rhea" id="RHEA:49576"/>
        <dbReference type="ChEBI" id="CHEBI:13193"/>
        <dbReference type="ChEBI" id="CHEBI:15378"/>
        <dbReference type="ChEBI" id="CHEBI:17319"/>
        <dbReference type="ChEBI" id="CHEBI:17499"/>
        <dbReference type="ChEBI" id="CHEBI:37565"/>
        <dbReference type="ChEBI" id="CHEBI:57844"/>
        <dbReference type="ChEBI" id="CHEBI:59789"/>
        <dbReference type="ChEBI" id="CHEBI:131766"/>
        <dbReference type="EC" id="4.1.99.22"/>
    </reaction>
</comment>
<feature type="compositionally biased region" description="Polar residues" evidence="17">
    <location>
        <begin position="585"/>
        <end position="595"/>
    </location>
</feature>
<evidence type="ECO:0000256" key="12">
    <source>
        <dbReference type="ARBA" id="ARBA00023128"/>
    </source>
</evidence>
<dbReference type="NCBIfam" id="TIGR02666">
    <property type="entry name" value="moaA"/>
    <property type="match status" value="1"/>
</dbReference>
<keyword evidence="9" id="KW-0547">Nucleotide-binding</keyword>
<feature type="compositionally biased region" description="Polar residues" evidence="17">
    <location>
        <begin position="657"/>
        <end position="689"/>
    </location>
</feature>
<dbReference type="InterPro" id="IPR000385">
    <property type="entry name" value="MoaA_NifB_PqqE_Fe-S-bd_CS"/>
</dbReference>
<dbReference type="PROSITE" id="PS01305">
    <property type="entry name" value="MOAA_NIFB_PQQE"/>
    <property type="match status" value="1"/>
</dbReference>
<dbReference type="InterPro" id="IPR047594">
    <property type="entry name" value="MoaC_bact/euk"/>
</dbReference>
<dbReference type="InterPro" id="IPR013483">
    <property type="entry name" value="MoaA"/>
</dbReference>
<evidence type="ECO:0000256" key="16">
    <source>
        <dbReference type="ARBA" id="ARBA00048697"/>
    </source>
</evidence>
<comment type="pathway">
    <text evidence="3">Cofactor biosynthesis; molybdopterin biosynthesis.</text>
</comment>
<keyword evidence="10" id="KW-0408">Iron</keyword>
<dbReference type="InterPro" id="IPR023045">
    <property type="entry name" value="MoaC"/>
</dbReference>
<keyword evidence="13" id="KW-0342">GTP-binding</keyword>
<dbReference type="GO" id="GO:0006777">
    <property type="term" value="P:Mo-molybdopterin cofactor biosynthetic process"/>
    <property type="evidence" value="ECO:0007669"/>
    <property type="project" value="UniProtKB-KW"/>
</dbReference>
<evidence type="ECO:0000256" key="3">
    <source>
        <dbReference type="ARBA" id="ARBA00005046"/>
    </source>
</evidence>
<comment type="similarity">
    <text evidence="4">In the C-terminal section; belongs to the MoaC family.</text>
</comment>
<dbReference type="Pfam" id="PF01967">
    <property type="entry name" value="MoaC"/>
    <property type="match status" value="1"/>
</dbReference>
<protein>
    <recommendedName>
        <fullName evidence="18">Radical SAM core domain-containing protein</fullName>
    </recommendedName>
</protein>
<dbReference type="InterPro" id="IPR040064">
    <property type="entry name" value="MoaA-like"/>
</dbReference>
<proteinExistence type="inferred from homology"/>
<keyword evidence="14" id="KW-0501">Molybdenum cofactor biosynthesis</keyword>
<dbReference type="InterPro" id="IPR013785">
    <property type="entry name" value="Aldolase_TIM"/>
</dbReference>
<dbReference type="InterPro" id="IPR010505">
    <property type="entry name" value="MoaA_twitch"/>
</dbReference>
<evidence type="ECO:0000256" key="9">
    <source>
        <dbReference type="ARBA" id="ARBA00022741"/>
    </source>
</evidence>
<dbReference type="InterPro" id="IPR006638">
    <property type="entry name" value="Elp3/MiaA/NifB-like_rSAM"/>
</dbReference>
<dbReference type="SUPFAM" id="SSF55040">
    <property type="entry name" value="Molybdenum cofactor biosynthesis protein C, MoaC"/>
    <property type="match status" value="1"/>
</dbReference>
<evidence type="ECO:0000256" key="17">
    <source>
        <dbReference type="SAM" id="MobiDB-lite"/>
    </source>
</evidence>
<dbReference type="NCBIfam" id="NF006870">
    <property type="entry name" value="PRK09364.1"/>
    <property type="match status" value="1"/>
</dbReference>
<dbReference type="AlphaFoldDB" id="A0A3M7C7P0"/>
<organism evidence="19 20">
    <name type="scientific">Hortaea werneckii</name>
    <name type="common">Black yeast</name>
    <name type="synonym">Cladosporium werneckii</name>
    <dbReference type="NCBI Taxonomy" id="91943"/>
    <lineage>
        <taxon>Eukaryota</taxon>
        <taxon>Fungi</taxon>
        <taxon>Dikarya</taxon>
        <taxon>Ascomycota</taxon>
        <taxon>Pezizomycotina</taxon>
        <taxon>Dothideomycetes</taxon>
        <taxon>Dothideomycetidae</taxon>
        <taxon>Mycosphaerellales</taxon>
        <taxon>Teratosphaeriaceae</taxon>
        <taxon>Hortaea</taxon>
    </lineage>
</organism>
<dbReference type="Proteomes" id="UP000270230">
    <property type="component" value="Unassembled WGS sequence"/>
</dbReference>
<dbReference type="PANTHER" id="PTHR22960:SF0">
    <property type="entry name" value="MOLYBDENUM COFACTOR BIOSYNTHESIS PROTEIN 1"/>
    <property type="match status" value="1"/>
</dbReference>
<evidence type="ECO:0000256" key="13">
    <source>
        <dbReference type="ARBA" id="ARBA00023134"/>
    </source>
</evidence>
<dbReference type="VEuPathDB" id="FungiDB:BTJ68_08183"/>
<dbReference type="InterPro" id="IPR007197">
    <property type="entry name" value="rSAM"/>
</dbReference>
<sequence>MATTLAARPLLPRAIRRTRWPKKAGAYRAVATAAAVEHDERRPFTPHELPPVSPPSSRRDALREAKPFSDFLTDSFSRQHDYLRISVTERCNLRCLYCMPEAGIDLSPPKTQLTSPEIFYLSQLFVNQGVNKIRLTGGEPTVRKDIVPLMQQIGSLRSNGLRELALTTNGISLHRKLDAMVEAGLTGVNISLDTLDPFQFQLLTRRQGFDAVMKSINRVQEMNRLGAGVKLKVNCVVMRGLNDHQVMPFVDMTRDQDLEVRFIEYMPFGGNKWEEQKMMPYAEMLDVIREKYPTLTRMQDAKNDTSKSWHIPGFAGRIGFITSMTHNFCGTCNRLRITSDGNLKVCLHGETEVSLRDILRTERNGEPMDEPAFEAIREIELARRKDNASSLQMGGEEGWISKERQLLDVIGAAVKRKKAKHAGMGELENMKNRPMILIGTRSILGPSSRAWQKIPTHLLGAANGWPHQIRAYSSPSSPNSSGGGEDSGEEVGDSSKPANQSHQAPDFAPFGFQSLSGLFEEPPRGRYSRPKDPQDWQTISGGAESAESSPLKPSEEMEDRSLASTGPASVVEEEPIERSEAAFCTQFSPEGQDSQSQEERKLSGRVNFLPSLSEDKTLSPQEEPLSSKKSRNSPSSRARHERHMDRIWDRRRRGRSVKSSGQSLTSRKHPASSSTAIQSSKPRQSNPFSLPSPPQEPSGTSFRRVRLDTSTPKQTAWGIPVNESASETQEASDQLTEAAGPPLRARVAPSISGDDRNLSEHKLTHLTSSGDAHMVDVGGKAATRRVAIAFGYVRFSNPEPFRLVSENSNKKGDVLGVARIAGIMAAKRTSDLIPLCHPLPITKVEVDVQIRDPNSSSTLWKDNEHGIATIQAQVECFGPTGVEMEALTAVAAASLTVYDMCKAVDHLMRIETSRVVYKSGGKNGVDFLGQWARLMGEGFFKQRALELPDSRRFQSQNQIGR</sequence>
<dbReference type="SMART" id="SM00729">
    <property type="entry name" value="Elp3"/>
    <property type="match status" value="1"/>
</dbReference>
<feature type="compositionally biased region" description="Polar residues" evidence="17">
    <location>
        <begin position="723"/>
        <end position="735"/>
    </location>
</feature>
<evidence type="ECO:0000256" key="14">
    <source>
        <dbReference type="ARBA" id="ARBA00023150"/>
    </source>
</evidence>
<comment type="cofactor">
    <cofactor evidence="2">
        <name>[4Fe-4S] cluster</name>
        <dbReference type="ChEBI" id="CHEBI:49883"/>
    </cofactor>
</comment>
<keyword evidence="6" id="KW-0004">4Fe-4S</keyword>
<dbReference type="CDD" id="cd01420">
    <property type="entry name" value="MoaC_PE"/>
    <property type="match status" value="1"/>
</dbReference>
<keyword evidence="15" id="KW-0456">Lyase</keyword>
<evidence type="ECO:0000256" key="1">
    <source>
        <dbReference type="ARBA" id="ARBA00001637"/>
    </source>
</evidence>
<keyword evidence="8" id="KW-0479">Metal-binding</keyword>
<feature type="domain" description="Radical SAM core" evidence="18">
    <location>
        <begin position="75"/>
        <end position="303"/>
    </location>
</feature>
<dbReference type="GO" id="GO:0005525">
    <property type="term" value="F:GTP binding"/>
    <property type="evidence" value="ECO:0007669"/>
    <property type="project" value="UniProtKB-KW"/>
</dbReference>
<dbReference type="HAMAP" id="MF_01224_B">
    <property type="entry name" value="MoaC_B"/>
    <property type="match status" value="1"/>
</dbReference>
<dbReference type="CDD" id="cd21117">
    <property type="entry name" value="Twitch_MoaA"/>
    <property type="match status" value="1"/>
</dbReference>
<dbReference type="Gene3D" id="3.30.70.640">
    <property type="entry name" value="Molybdopterin cofactor biosynthesis C (MoaC) domain"/>
    <property type="match status" value="1"/>
</dbReference>
<dbReference type="UniPathway" id="UPA00344"/>
<reference evidence="19 20" key="1">
    <citation type="journal article" date="2018" name="BMC Genomics">
        <title>Genomic evidence for intraspecific hybridization in a clonal and extremely halotolerant yeast.</title>
        <authorList>
            <person name="Gostincar C."/>
            <person name="Stajich J.E."/>
            <person name="Zupancic J."/>
            <person name="Zalar P."/>
            <person name="Gunde-Cimerman N."/>
        </authorList>
    </citation>
    <scope>NUCLEOTIDE SEQUENCE [LARGE SCALE GENOMIC DNA]</scope>
    <source>
        <strain evidence="19 20">EXF-151</strain>
    </source>
</reference>
<keyword evidence="7" id="KW-0949">S-adenosyl-L-methionine</keyword>
<evidence type="ECO:0000259" key="18">
    <source>
        <dbReference type="PROSITE" id="PS51918"/>
    </source>
</evidence>
<dbReference type="GO" id="GO:0046872">
    <property type="term" value="F:metal ion binding"/>
    <property type="evidence" value="ECO:0007669"/>
    <property type="project" value="UniProtKB-KW"/>
</dbReference>
<accession>A0A3M7C7P0</accession>
<evidence type="ECO:0000256" key="5">
    <source>
        <dbReference type="ARBA" id="ARBA00009862"/>
    </source>
</evidence>
<evidence type="ECO:0000256" key="10">
    <source>
        <dbReference type="ARBA" id="ARBA00023004"/>
    </source>
</evidence>
<evidence type="ECO:0000313" key="20">
    <source>
        <dbReference type="Proteomes" id="UP000270230"/>
    </source>
</evidence>
<keyword evidence="12" id="KW-0496">Mitochondrion</keyword>
<evidence type="ECO:0000256" key="2">
    <source>
        <dbReference type="ARBA" id="ARBA00001966"/>
    </source>
</evidence>